<dbReference type="PANTHER" id="PTHR40087">
    <property type="entry name" value="PHENOLIC ACID DECARBOXYLASE PADC"/>
    <property type="match status" value="1"/>
</dbReference>
<dbReference type="EMBL" id="SMJZ01000015">
    <property type="protein sequence ID" value="TDC09685.1"/>
    <property type="molecule type" value="Genomic_DNA"/>
</dbReference>
<evidence type="ECO:0000313" key="2">
    <source>
        <dbReference type="Proteomes" id="UP000295157"/>
    </source>
</evidence>
<name>A0A4R4NKK0_9ACTN</name>
<dbReference type="AlphaFoldDB" id="A0A4R4NKK0"/>
<sequence>MLPVPGEPRCQVHPGPSAPSGLITLKRLSLVHLEQDIPQTTVSATSRMERGPNMLHTILGAKIRWSQPNGWLFNPVYVGPDTIDYTVEKGPHAGRHAVQPTYYHRIAPGIELTSWYEEVGTVVNVIWYLEPQTSHRFAALPAWAVEDFKVLAGDNQDPRYLSRIRELAATKADGPRHVLSDDGYFEVL</sequence>
<dbReference type="OrthoDB" id="4568512at2"/>
<keyword evidence="2" id="KW-1185">Reference proteome</keyword>
<proteinExistence type="predicted"/>
<gene>
    <name evidence="1" type="ORF">E1267_06525</name>
</gene>
<dbReference type="InterPro" id="IPR012674">
    <property type="entry name" value="Calycin"/>
</dbReference>
<organism evidence="1 2">
    <name type="scientific">Nonomuraea longispora</name>
    <dbReference type="NCBI Taxonomy" id="1848320"/>
    <lineage>
        <taxon>Bacteria</taxon>
        <taxon>Bacillati</taxon>
        <taxon>Actinomycetota</taxon>
        <taxon>Actinomycetes</taxon>
        <taxon>Streptosporangiales</taxon>
        <taxon>Streptosporangiaceae</taxon>
        <taxon>Nonomuraea</taxon>
    </lineage>
</organism>
<dbReference type="Gene3D" id="2.40.128.20">
    <property type="match status" value="1"/>
</dbReference>
<evidence type="ECO:0000313" key="1">
    <source>
        <dbReference type="EMBL" id="TDC09685.1"/>
    </source>
</evidence>
<dbReference type="SUPFAM" id="SSF50814">
    <property type="entry name" value="Lipocalins"/>
    <property type="match status" value="1"/>
</dbReference>
<reference evidence="1 2" key="1">
    <citation type="submission" date="2019-02" db="EMBL/GenBank/DDBJ databases">
        <title>Draft genome sequences of novel Actinobacteria.</title>
        <authorList>
            <person name="Sahin N."/>
            <person name="Ay H."/>
            <person name="Saygin H."/>
        </authorList>
    </citation>
    <scope>NUCLEOTIDE SEQUENCE [LARGE SCALE GENOMIC DNA]</scope>
    <source>
        <strain evidence="1 2">KC201</strain>
    </source>
</reference>
<dbReference type="PANTHER" id="PTHR40087:SF1">
    <property type="entry name" value="PHENOLIC ACID DECARBOXYLASE PADC"/>
    <property type="match status" value="1"/>
</dbReference>
<dbReference type="InterPro" id="IPR008729">
    <property type="entry name" value="PA_de_COase"/>
</dbReference>
<dbReference type="GO" id="GO:0016831">
    <property type="term" value="F:carboxy-lyase activity"/>
    <property type="evidence" value="ECO:0007669"/>
    <property type="project" value="InterPro"/>
</dbReference>
<dbReference type="Proteomes" id="UP000295157">
    <property type="component" value="Unassembled WGS sequence"/>
</dbReference>
<dbReference type="Pfam" id="PF05870">
    <property type="entry name" value="PA_decarbox"/>
    <property type="match status" value="1"/>
</dbReference>
<comment type="caution">
    <text evidence="1">The sequence shown here is derived from an EMBL/GenBank/DDBJ whole genome shotgun (WGS) entry which is preliminary data.</text>
</comment>
<accession>A0A4R4NKK0</accession>
<protein>
    <submittedName>
        <fullName evidence="1">Uncharacterized protein</fullName>
    </submittedName>
</protein>